<reference evidence="2" key="1">
    <citation type="journal article" date="2019" name="Int. J. Syst. Evol. Microbiol.">
        <title>The Global Catalogue of Microorganisms (GCM) 10K type strain sequencing project: providing services to taxonomists for standard genome sequencing and annotation.</title>
        <authorList>
            <consortium name="The Broad Institute Genomics Platform"/>
            <consortium name="The Broad Institute Genome Sequencing Center for Infectious Disease"/>
            <person name="Wu L."/>
            <person name="Ma J."/>
        </authorList>
    </citation>
    <scope>NUCLEOTIDE SEQUENCE [LARGE SCALE GENOMIC DNA]</scope>
    <source>
        <strain evidence="2">NBRC 101365</strain>
    </source>
</reference>
<dbReference type="EMBL" id="BSPC01000009">
    <property type="protein sequence ID" value="GLS18122.1"/>
    <property type="molecule type" value="Genomic_DNA"/>
</dbReference>
<evidence type="ECO:0000313" key="2">
    <source>
        <dbReference type="Proteomes" id="UP001156882"/>
    </source>
</evidence>
<dbReference type="Proteomes" id="UP001156882">
    <property type="component" value="Unassembled WGS sequence"/>
</dbReference>
<sequence length="67" mass="7660">MLATLLGQAKRHKRLEVPLAAYRAADANLFNLVWQRRALAVEVVTWRVAQSERPGNSRQSHNGYCNR</sequence>
<accession>A0ABQ6CCP2</accession>
<protein>
    <submittedName>
        <fullName evidence="1">Uncharacterized protein</fullName>
    </submittedName>
</protein>
<organism evidence="1 2">
    <name type="scientific">Labrys miyagiensis</name>
    <dbReference type="NCBI Taxonomy" id="346912"/>
    <lineage>
        <taxon>Bacteria</taxon>
        <taxon>Pseudomonadati</taxon>
        <taxon>Pseudomonadota</taxon>
        <taxon>Alphaproteobacteria</taxon>
        <taxon>Hyphomicrobiales</taxon>
        <taxon>Xanthobacteraceae</taxon>
        <taxon>Labrys</taxon>
    </lineage>
</organism>
<evidence type="ECO:0000313" key="1">
    <source>
        <dbReference type="EMBL" id="GLS18122.1"/>
    </source>
</evidence>
<keyword evidence="2" id="KW-1185">Reference proteome</keyword>
<gene>
    <name evidence="1" type="ORF">GCM10007874_11380</name>
</gene>
<proteinExistence type="predicted"/>
<name>A0ABQ6CCP2_9HYPH</name>
<comment type="caution">
    <text evidence="1">The sequence shown here is derived from an EMBL/GenBank/DDBJ whole genome shotgun (WGS) entry which is preliminary data.</text>
</comment>